<dbReference type="Proteomes" id="UP000613266">
    <property type="component" value="Unassembled WGS sequence"/>
</dbReference>
<sequence length="57" mass="6327">MLHSQPARHTQAPRRLPADWLGDALFDKGPKHVGFDAPSLGGGRRAVERALKLDKKR</sequence>
<accession>A0A931NE60</accession>
<protein>
    <submittedName>
        <fullName evidence="1">Uncharacterized protein</fullName>
    </submittedName>
</protein>
<proteinExistence type="predicted"/>
<evidence type="ECO:0000313" key="2">
    <source>
        <dbReference type="Proteomes" id="UP000613266"/>
    </source>
</evidence>
<dbReference type="AlphaFoldDB" id="A0A931NE60"/>
<dbReference type="RefSeq" id="WP_198111108.1">
    <property type="nucleotide sequence ID" value="NZ_JAEDAK010000006.1"/>
</dbReference>
<name>A0A931NE60_9BURK</name>
<dbReference type="EMBL" id="JAEDAK010000006">
    <property type="protein sequence ID" value="MBH9577337.1"/>
    <property type="molecule type" value="Genomic_DNA"/>
</dbReference>
<evidence type="ECO:0000313" key="1">
    <source>
        <dbReference type="EMBL" id="MBH9577337.1"/>
    </source>
</evidence>
<gene>
    <name evidence="1" type="ORF">I7X39_10545</name>
</gene>
<reference evidence="1" key="1">
    <citation type="submission" date="2020-12" db="EMBL/GenBank/DDBJ databases">
        <title>The genome sequence of Inhella sp. 1Y17.</title>
        <authorList>
            <person name="Liu Y."/>
        </authorList>
    </citation>
    <scope>NUCLEOTIDE SEQUENCE</scope>
    <source>
        <strain evidence="1">1Y17</strain>
    </source>
</reference>
<keyword evidence="2" id="KW-1185">Reference proteome</keyword>
<comment type="caution">
    <text evidence="1">The sequence shown here is derived from an EMBL/GenBank/DDBJ whole genome shotgun (WGS) entry which is preliminary data.</text>
</comment>
<organism evidence="1 2">
    <name type="scientific">Inhella proteolytica</name>
    <dbReference type="NCBI Taxonomy" id="2795029"/>
    <lineage>
        <taxon>Bacteria</taxon>
        <taxon>Pseudomonadati</taxon>
        <taxon>Pseudomonadota</taxon>
        <taxon>Betaproteobacteria</taxon>
        <taxon>Burkholderiales</taxon>
        <taxon>Sphaerotilaceae</taxon>
        <taxon>Inhella</taxon>
    </lineage>
</organism>